<evidence type="ECO:0000313" key="3">
    <source>
        <dbReference type="Proteomes" id="UP001321766"/>
    </source>
</evidence>
<feature type="transmembrane region" description="Helical" evidence="1">
    <location>
        <begin position="34"/>
        <end position="55"/>
    </location>
</feature>
<reference evidence="2 3" key="1">
    <citation type="journal article" date="2023" name="Microbiol. Spectr.">
        <title>Symbiosis of Carpenter Bees with Uncharacterized Lactic Acid Bacteria Showing NAD Auxotrophy.</title>
        <authorList>
            <person name="Kawasaki S."/>
            <person name="Ozawa K."/>
            <person name="Mori T."/>
            <person name="Yamamoto A."/>
            <person name="Ito M."/>
            <person name="Ohkuma M."/>
            <person name="Sakamoto M."/>
            <person name="Matsutani M."/>
        </authorList>
    </citation>
    <scope>NUCLEOTIDE SEQUENCE [LARGE SCALE GENOMIC DNA]</scope>
    <source>
        <strain evidence="2 3">Kim37-2</strain>
    </source>
</reference>
<dbReference type="Proteomes" id="UP001321766">
    <property type="component" value="Chromosome"/>
</dbReference>
<evidence type="ECO:0000313" key="2">
    <source>
        <dbReference type="EMBL" id="BDR52159.1"/>
    </source>
</evidence>
<protein>
    <submittedName>
        <fullName evidence="2">Uncharacterized protein</fullName>
    </submittedName>
</protein>
<keyword evidence="1" id="KW-0472">Membrane</keyword>
<proteinExistence type="predicted"/>
<dbReference type="EMBL" id="AP026798">
    <property type="protein sequence ID" value="BDR52159.1"/>
    <property type="molecule type" value="Genomic_DNA"/>
</dbReference>
<name>A0ABN6S7F1_9BIFI</name>
<keyword evidence="1" id="KW-0812">Transmembrane</keyword>
<keyword evidence="3" id="KW-1185">Reference proteome</keyword>
<organism evidence="2 3">
    <name type="scientific">Bombiscardovia nodaiensis</name>
    <dbReference type="NCBI Taxonomy" id="2932181"/>
    <lineage>
        <taxon>Bacteria</taxon>
        <taxon>Bacillati</taxon>
        <taxon>Actinomycetota</taxon>
        <taxon>Actinomycetes</taxon>
        <taxon>Bifidobacteriales</taxon>
        <taxon>Bifidobacteriaceae</taxon>
        <taxon>Bombiscardovia</taxon>
    </lineage>
</organism>
<accession>A0ABN6S7F1</accession>
<keyword evidence="1" id="KW-1133">Transmembrane helix</keyword>
<sequence length="61" mass="6424">MSIPLYVGLCALVVGVIAALVGRPWGEVLTNAYTIIGLACGTLTYCCIVFVVPVLRKAMLP</sequence>
<evidence type="ECO:0000256" key="1">
    <source>
        <dbReference type="SAM" id="Phobius"/>
    </source>
</evidence>
<gene>
    <name evidence="2" type="ORF">KIM372_00660</name>
</gene>